<evidence type="ECO:0000259" key="3">
    <source>
        <dbReference type="PROSITE" id="PS00624"/>
    </source>
</evidence>
<name>A0A4Q4TP49_9PEZI</name>
<feature type="binding site" evidence="2">
    <location>
        <begin position="539"/>
        <end position="540"/>
    </location>
    <ligand>
        <name>FAD</name>
        <dbReference type="ChEBI" id="CHEBI:57692"/>
    </ligand>
</feature>
<dbReference type="OrthoDB" id="269227at2759"/>
<dbReference type="InterPro" id="IPR036188">
    <property type="entry name" value="FAD/NAD-bd_sf"/>
</dbReference>
<feature type="binding site" evidence="2">
    <location>
        <position position="236"/>
    </location>
    <ligand>
        <name>FAD</name>
        <dbReference type="ChEBI" id="CHEBI:57692"/>
    </ligand>
</feature>
<dbReference type="PANTHER" id="PTHR11552:SF78">
    <property type="entry name" value="GLUCOSE-METHANOL-CHOLINE OXIDOREDUCTASE N-TERMINAL DOMAIN-CONTAINING PROTEIN"/>
    <property type="match status" value="1"/>
</dbReference>
<dbReference type="Pfam" id="PF00732">
    <property type="entry name" value="GMC_oxred_N"/>
    <property type="match status" value="1"/>
</dbReference>
<dbReference type="PANTHER" id="PTHR11552">
    <property type="entry name" value="GLUCOSE-METHANOL-CHOLINE GMC OXIDOREDUCTASE"/>
    <property type="match status" value="1"/>
</dbReference>
<gene>
    <name evidence="4" type="ORF">DL764_001931</name>
</gene>
<keyword evidence="5" id="KW-1185">Reference proteome</keyword>
<dbReference type="InterPro" id="IPR012132">
    <property type="entry name" value="GMC_OxRdtase"/>
</dbReference>
<organism evidence="4 5">
    <name type="scientific">Monosporascus ibericus</name>
    <dbReference type="NCBI Taxonomy" id="155417"/>
    <lineage>
        <taxon>Eukaryota</taxon>
        <taxon>Fungi</taxon>
        <taxon>Dikarya</taxon>
        <taxon>Ascomycota</taxon>
        <taxon>Pezizomycotina</taxon>
        <taxon>Sordariomycetes</taxon>
        <taxon>Xylariomycetidae</taxon>
        <taxon>Xylariales</taxon>
        <taxon>Xylariales incertae sedis</taxon>
        <taxon>Monosporascus</taxon>
    </lineage>
</organism>
<comment type="cofactor">
    <cofactor evidence="2">
        <name>FAD</name>
        <dbReference type="ChEBI" id="CHEBI:57692"/>
    </cofactor>
</comment>
<dbReference type="SUPFAM" id="SSF51905">
    <property type="entry name" value="FAD/NAD(P)-binding domain"/>
    <property type="match status" value="1"/>
</dbReference>
<evidence type="ECO:0000256" key="1">
    <source>
        <dbReference type="ARBA" id="ARBA00010790"/>
    </source>
</evidence>
<feature type="domain" description="Glucose-methanol-choline oxidoreductase N-terminal" evidence="3">
    <location>
        <begin position="282"/>
        <end position="296"/>
    </location>
</feature>
<dbReference type="PROSITE" id="PS00624">
    <property type="entry name" value="GMC_OXRED_2"/>
    <property type="match status" value="1"/>
</dbReference>
<dbReference type="InterPro" id="IPR007867">
    <property type="entry name" value="GMC_OxRtase_C"/>
</dbReference>
<dbReference type="PIRSF" id="PIRSF000137">
    <property type="entry name" value="Alcohol_oxidase"/>
    <property type="match status" value="1"/>
</dbReference>
<reference evidence="4 5" key="1">
    <citation type="submission" date="2018-06" db="EMBL/GenBank/DDBJ databases">
        <title>Complete Genomes of Monosporascus.</title>
        <authorList>
            <person name="Robinson A.J."/>
            <person name="Natvig D.O."/>
        </authorList>
    </citation>
    <scope>NUCLEOTIDE SEQUENCE [LARGE SCALE GENOMIC DNA]</scope>
    <source>
        <strain evidence="4 5">CBS 110550</strain>
    </source>
</reference>
<dbReference type="AlphaFoldDB" id="A0A4Q4TP49"/>
<dbReference type="STRING" id="155417.A0A4Q4TP49"/>
<comment type="caution">
    <text evidence="4">The sequence shown here is derived from an EMBL/GenBank/DDBJ whole genome shotgun (WGS) entry which is preliminary data.</text>
</comment>
<comment type="similarity">
    <text evidence="1">Belongs to the GMC oxidoreductase family.</text>
</comment>
<proteinExistence type="inferred from homology"/>
<dbReference type="PROSITE" id="PS51257">
    <property type="entry name" value="PROKAR_LIPOPROTEIN"/>
    <property type="match status" value="1"/>
</dbReference>
<dbReference type="Gene3D" id="3.30.560.10">
    <property type="entry name" value="Glucose Oxidase, domain 3"/>
    <property type="match status" value="1"/>
</dbReference>
<keyword evidence="2" id="KW-0285">Flavoprotein</keyword>
<protein>
    <recommendedName>
        <fullName evidence="3">Glucose-methanol-choline oxidoreductase N-terminal domain-containing protein</fullName>
    </recommendedName>
</protein>
<dbReference type="GO" id="GO:0016614">
    <property type="term" value="F:oxidoreductase activity, acting on CH-OH group of donors"/>
    <property type="evidence" value="ECO:0007669"/>
    <property type="project" value="InterPro"/>
</dbReference>
<feature type="binding site" evidence="2">
    <location>
        <position position="96"/>
    </location>
    <ligand>
        <name>FAD</name>
        <dbReference type="ChEBI" id="CHEBI:57692"/>
    </ligand>
</feature>
<evidence type="ECO:0000313" key="4">
    <source>
        <dbReference type="EMBL" id="RYP08362.1"/>
    </source>
</evidence>
<accession>A0A4Q4TP49</accession>
<dbReference type="Proteomes" id="UP000293360">
    <property type="component" value="Unassembled WGS sequence"/>
</dbReference>
<evidence type="ECO:0000313" key="5">
    <source>
        <dbReference type="Proteomes" id="UP000293360"/>
    </source>
</evidence>
<keyword evidence="2" id="KW-0274">FAD</keyword>
<dbReference type="SUPFAM" id="SSF54373">
    <property type="entry name" value="FAD-linked reductases, C-terminal domain"/>
    <property type="match status" value="1"/>
</dbReference>
<sequence length="603" mass="65280">MGLYTRLPEGVEEVDVIVVGGGSAGCIVASRLADADPALSILVMESGVNNYNDPMIVHLGFLLSHIAPGNKYTTFYHGPKSEHLGGRQGLVPTGHVLGGGSSINMAIYSRGQRSDYDAWQTPGWTADEMLPYMNKLETYHGADPRERHGHSGPIQVTGGRFRSSRLEGDFINALGKVGWPELEDINNLDDVNGVMRARRYVGPDGRRQDTAHIYLHPRLQDGKHPNLHVLFVESQVERVIIEGGRATGVAYRPNPAFQSTAGSSEASSRIVKARKMVILCAGAFGTPLLLERSGVGSPQVLERAGVQLLADVPGVGHDYLDHQSMMYPYKSSLSPGETSDGINSGRLDPGELIANNDPILSWNAVDAQAKLRPTDADIASLGPEFQEAWDKEFKNAPDKPLMITSPFAAYPGDPGPVPPGQYFGIVAFNLHPFSRGHLHISGPGIDDVPDFEPGIASDPQGLDIKTHIWMYKKQREIARRMDVYRGELEGGHPSFPAHSGAVPTDSTAGPANVDRHIEYSADDDKVIEQWVRNNVISTWHPMGTCKMAPQEKMGVVDPALNVYGVQNLKIADLSITPGNLSANCNNTAMAIGEKAADIFIGEL</sequence>
<dbReference type="EMBL" id="QJNU01000065">
    <property type="protein sequence ID" value="RYP08362.1"/>
    <property type="molecule type" value="Genomic_DNA"/>
</dbReference>
<dbReference type="GO" id="GO:0050660">
    <property type="term" value="F:flavin adenine dinucleotide binding"/>
    <property type="evidence" value="ECO:0007669"/>
    <property type="project" value="InterPro"/>
</dbReference>
<evidence type="ECO:0000256" key="2">
    <source>
        <dbReference type="PIRSR" id="PIRSR000137-2"/>
    </source>
</evidence>
<dbReference type="Pfam" id="PF05199">
    <property type="entry name" value="GMC_oxred_C"/>
    <property type="match status" value="1"/>
</dbReference>
<dbReference type="Gene3D" id="3.50.50.60">
    <property type="entry name" value="FAD/NAD(P)-binding domain"/>
    <property type="match status" value="1"/>
</dbReference>
<dbReference type="InterPro" id="IPR000172">
    <property type="entry name" value="GMC_OxRdtase_N"/>
</dbReference>